<keyword evidence="3" id="KW-1185">Reference proteome</keyword>
<evidence type="ECO:0000313" key="2">
    <source>
        <dbReference type="EMBL" id="MSS38001.1"/>
    </source>
</evidence>
<feature type="region of interest" description="Disordered" evidence="1">
    <location>
        <begin position="73"/>
        <end position="112"/>
    </location>
</feature>
<evidence type="ECO:0000256" key="1">
    <source>
        <dbReference type="SAM" id="MobiDB-lite"/>
    </source>
</evidence>
<proteinExistence type="predicted"/>
<gene>
    <name evidence="2" type="ORF">FYJ39_15915</name>
</gene>
<reference evidence="2 3" key="1">
    <citation type="submission" date="2019-08" db="EMBL/GenBank/DDBJ databases">
        <title>In-depth cultivation of the pig gut microbiome towards novel bacterial diversity and tailored functional studies.</title>
        <authorList>
            <person name="Wylensek D."/>
            <person name="Hitch T.C.A."/>
            <person name="Clavel T."/>
        </authorList>
    </citation>
    <scope>NUCLEOTIDE SEQUENCE [LARGE SCALE GENOMIC DNA]</scope>
    <source>
        <strain evidence="2 3">WCA-389-WT-23D1</strain>
    </source>
</reference>
<comment type="caution">
    <text evidence="2">The sequence shown here is derived from an EMBL/GenBank/DDBJ whole genome shotgun (WGS) entry which is preliminary data.</text>
</comment>
<name>A0A7X2NNL9_9CLOT</name>
<feature type="compositionally biased region" description="Basic and acidic residues" evidence="1">
    <location>
        <begin position="88"/>
        <end position="107"/>
    </location>
</feature>
<protein>
    <submittedName>
        <fullName evidence="2">Uncharacterized protein</fullName>
    </submittedName>
</protein>
<sequence length="178" mass="19735">MENMRVFRDGNQIVIVLENASEALEQGVMAMVNGAIPTATHLSAPRPMQPPHIDTDAMTEVRPKVKAKFIERQEQRASSDMRTVQITKDSEERKHDAHPAETPKQEEVPSNPVGVAPQEAPNVEQMNVFALRSFLKANQAHPALPGILMRAARTTDLSFVLNVRGEQELRAIARQLVG</sequence>
<accession>A0A7X2NNL9</accession>
<dbReference type="AlphaFoldDB" id="A0A7X2NNL9"/>
<evidence type="ECO:0000313" key="3">
    <source>
        <dbReference type="Proteomes" id="UP000429958"/>
    </source>
</evidence>
<dbReference type="Proteomes" id="UP000429958">
    <property type="component" value="Unassembled WGS sequence"/>
</dbReference>
<dbReference type="RefSeq" id="WP_154473444.1">
    <property type="nucleotide sequence ID" value="NZ_VUMD01000017.1"/>
</dbReference>
<organism evidence="2 3">
    <name type="scientific">Clostridium porci</name>
    <dbReference type="NCBI Taxonomy" id="2605778"/>
    <lineage>
        <taxon>Bacteria</taxon>
        <taxon>Bacillati</taxon>
        <taxon>Bacillota</taxon>
        <taxon>Clostridia</taxon>
        <taxon>Eubacteriales</taxon>
        <taxon>Clostridiaceae</taxon>
        <taxon>Clostridium</taxon>
    </lineage>
</organism>
<dbReference type="EMBL" id="VUMD01000017">
    <property type="protein sequence ID" value="MSS38001.1"/>
    <property type="molecule type" value="Genomic_DNA"/>
</dbReference>